<dbReference type="EC" id="5.2.1.8" evidence="4"/>
<keyword evidence="3 4" id="KW-0413">Isomerase</keyword>
<dbReference type="GO" id="GO:0003755">
    <property type="term" value="F:peptidyl-prolyl cis-trans isomerase activity"/>
    <property type="evidence" value="ECO:0007669"/>
    <property type="project" value="UniProtKB-UniRule"/>
</dbReference>
<keyword evidence="6" id="KW-1185">Reference proteome</keyword>
<evidence type="ECO:0000256" key="3">
    <source>
        <dbReference type="ARBA" id="ARBA00023235"/>
    </source>
</evidence>
<proteinExistence type="inferred from homology"/>
<evidence type="ECO:0000313" key="6">
    <source>
        <dbReference type="Proteomes" id="UP000092462"/>
    </source>
</evidence>
<dbReference type="Proteomes" id="UP000092462">
    <property type="component" value="Unassembled WGS sequence"/>
</dbReference>
<dbReference type="InterPro" id="IPR029000">
    <property type="entry name" value="Cyclophilin-like_dom_sf"/>
</dbReference>
<dbReference type="VEuPathDB" id="VectorBase:PPAI003873"/>
<dbReference type="PROSITE" id="PS50072">
    <property type="entry name" value="CSA_PPIASE_2"/>
    <property type="match status" value="1"/>
</dbReference>
<comment type="function">
    <text evidence="4">PPIases accelerate the folding of proteins. It catalyzes the cis-trans isomerization of proline imidic peptide bonds in oligopeptides.</text>
</comment>
<evidence type="ECO:0000256" key="4">
    <source>
        <dbReference type="RuleBase" id="RU363019"/>
    </source>
</evidence>
<dbReference type="InterPro" id="IPR024936">
    <property type="entry name" value="Cyclophilin-type_PPIase"/>
</dbReference>
<dbReference type="EnsemblMetazoa" id="PPAI003873-RA">
    <property type="protein sequence ID" value="PPAI003873-PA"/>
    <property type="gene ID" value="PPAI003873"/>
</dbReference>
<dbReference type="GO" id="GO:0006457">
    <property type="term" value="P:protein folding"/>
    <property type="evidence" value="ECO:0007669"/>
    <property type="project" value="InterPro"/>
</dbReference>
<dbReference type="PIRSF" id="PIRSF001467">
    <property type="entry name" value="Peptidylpro_ismrse"/>
    <property type="match status" value="1"/>
</dbReference>
<comment type="catalytic activity">
    <reaction evidence="1 4">
        <text>[protein]-peptidylproline (omega=180) = [protein]-peptidylproline (omega=0)</text>
        <dbReference type="Rhea" id="RHEA:16237"/>
        <dbReference type="Rhea" id="RHEA-COMP:10747"/>
        <dbReference type="Rhea" id="RHEA-COMP:10748"/>
        <dbReference type="ChEBI" id="CHEBI:83833"/>
        <dbReference type="ChEBI" id="CHEBI:83834"/>
        <dbReference type="EC" id="5.2.1.8"/>
    </reaction>
</comment>
<dbReference type="Pfam" id="PF00160">
    <property type="entry name" value="Pro_isomerase"/>
    <property type="match status" value="1"/>
</dbReference>
<accession>A0A1B0D8K0</accession>
<name>A0A1B0D8K0_PHLPP</name>
<dbReference type="VEuPathDB" id="VectorBase:PPAPM1_002695"/>
<protein>
    <recommendedName>
        <fullName evidence="4">Peptidyl-prolyl cis-trans isomerase</fullName>
        <shortName evidence="4">PPIase</shortName>
        <ecNumber evidence="4">5.2.1.8</ecNumber>
    </recommendedName>
</protein>
<organism evidence="5 6">
    <name type="scientific">Phlebotomus papatasi</name>
    <name type="common">Sandfly</name>
    <dbReference type="NCBI Taxonomy" id="29031"/>
    <lineage>
        <taxon>Eukaryota</taxon>
        <taxon>Metazoa</taxon>
        <taxon>Ecdysozoa</taxon>
        <taxon>Arthropoda</taxon>
        <taxon>Hexapoda</taxon>
        <taxon>Insecta</taxon>
        <taxon>Pterygota</taxon>
        <taxon>Neoptera</taxon>
        <taxon>Endopterygota</taxon>
        <taxon>Diptera</taxon>
        <taxon>Nematocera</taxon>
        <taxon>Psychodoidea</taxon>
        <taxon>Psychodidae</taxon>
        <taxon>Phlebotomus</taxon>
        <taxon>Phlebotomus</taxon>
    </lineage>
</organism>
<dbReference type="FunFam" id="2.40.100.10:FF:000005">
    <property type="entry name" value="Peptidyl-prolyl cis-trans isomerase G"/>
    <property type="match status" value="1"/>
</dbReference>
<dbReference type="GO" id="GO:0016018">
    <property type="term" value="F:cyclosporin A binding"/>
    <property type="evidence" value="ECO:0007669"/>
    <property type="project" value="TreeGrafter"/>
</dbReference>
<comment type="similarity">
    <text evidence="4">Belongs to the cyclophilin-type PPIase family.</text>
</comment>
<dbReference type="AlphaFoldDB" id="A0A1B0D8K0"/>
<reference evidence="5" key="1">
    <citation type="submission" date="2022-08" db="UniProtKB">
        <authorList>
            <consortium name="EnsemblMetazoa"/>
        </authorList>
    </citation>
    <scope>IDENTIFICATION</scope>
    <source>
        <strain evidence="5">Israel</strain>
    </source>
</reference>
<dbReference type="EMBL" id="AJVK01027494">
    <property type="status" value="NOT_ANNOTATED_CDS"/>
    <property type="molecule type" value="Genomic_DNA"/>
</dbReference>
<evidence type="ECO:0000256" key="1">
    <source>
        <dbReference type="ARBA" id="ARBA00000971"/>
    </source>
</evidence>
<evidence type="ECO:0000256" key="2">
    <source>
        <dbReference type="ARBA" id="ARBA00023110"/>
    </source>
</evidence>
<dbReference type="GO" id="GO:0005739">
    <property type="term" value="C:mitochondrion"/>
    <property type="evidence" value="ECO:0007669"/>
    <property type="project" value="TreeGrafter"/>
</dbReference>
<dbReference type="InterPro" id="IPR020892">
    <property type="entry name" value="Cyclophilin-type_PPIase_CS"/>
</dbReference>
<evidence type="ECO:0000313" key="5">
    <source>
        <dbReference type="EnsemblMetazoa" id="PPAI003873-PA"/>
    </source>
</evidence>
<dbReference type="PANTHER" id="PTHR11071:SF565">
    <property type="entry name" value="MOCA-CYP, ISOFORM A"/>
    <property type="match status" value="1"/>
</dbReference>
<dbReference type="PRINTS" id="PR00153">
    <property type="entry name" value="CSAPPISMRASE"/>
</dbReference>
<dbReference type="Gene3D" id="2.40.100.10">
    <property type="entry name" value="Cyclophilin-like"/>
    <property type="match status" value="1"/>
</dbReference>
<dbReference type="PANTHER" id="PTHR11071">
    <property type="entry name" value="PEPTIDYL-PROLYL CIS-TRANS ISOMERASE"/>
    <property type="match status" value="1"/>
</dbReference>
<dbReference type="SUPFAM" id="SSF50891">
    <property type="entry name" value="Cyclophilin-like"/>
    <property type="match status" value="1"/>
</dbReference>
<dbReference type="PROSITE" id="PS00170">
    <property type="entry name" value="CSA_PPIASE_1"/>
    <property type="match status" value="1"/>
</dbReference>
<keyword evidence="2 4" id="KW-0697">Rotamase</keyword>
<dbReference type="InterPro" id="IPR002130">
    <property type="entry name" value="Cyclophilin-type_PPIase_dom"/>
</dbReference>
<sequence>MTVNSDSNDTGERSSASRTRCFFDIAIGGLPAGRIVFELFADVVPKTAENFRALCTGEKGLGKTTGKPLHYSGVIFHRVVKDFMIQAGDFSNKNGTGGESIYGGTFEDENFTLKHDKPFLLSMANRGKNTNGSQFFITTQPAPHLDNVHVVFGQVVSGQDLVTQLEQLAVDRNSRPLQDASIANCGELVRQVKGKWD</sequence>